<dbReference type="Proteomes" id="UP000176855">
    <property type="component" value="Unassembled WGS sequence"/>
</dbReference>
<organism evidence="2 3">
    <name type="scientific">Candidatus Staskawiczbacteria bacterium RIFCSPHIGHO2_01_FULL_39_25</name>
    <dbReference type="NCBI Taxonomy" id="1802202"/>
    <lineage>
        <taxon>Bacteria</taxon>
        <taxon>Candidatus Staskawicziibacteriota</taxon>
    </lineage>
</organism>
<dbReference type="Gene3D" id="3.30.300.20">
    <property type="match status" value="1"/>
</dbReference>
<dbReference type="InterPro" id="IPR034079">
    <property type="entry name" value="R3H_KhpB"/>
</dbReference>
<dbReference type="CDD" id="cd02644">
    <property type="entry name" value="R3H_jag"/>
    <property type="match status" value="1"/>
</dbReference>
<accession>A0A1G2HMW0</accession>
<dbReference type="PROSITE" id="PS51061">
    <property type="entry name" value="R3H"/>
    <property type="match status" value="1"/>
</dbReference>
<dbReference type="SMART" id="SM00393">
    <property type="entry name" value="R3H"/>
    <property type="match status" value="1"/>
</dbReference>
<dbReference type="InterPro" id="IPR015946">
    <property type="entry name" value="KH_dom-like_a/b"/>
</dbReference>
<name>A0A1G2HMW0_9BACT</name>
<dbReference type="SUPFAM" id="SSF82708">
    <property type="entry name" value="R3H domain"/>
    <property type="match status" value="1"/>
</dbReference>
<dbReference type="InterPro" id="IPR036867">
    <property type="entry name" value="R3H_dom_sf"/>
</dbReference>
<dbReference type="STRING" id="1802202.A2730_00350"/>
<evidence type="ECO:0000313" key="3">
    <source>
        <dbReference type="Proteomes" id="UP000176855"/>
    </source>
</evidence>
<gene>
    <name evidence="2" type="ORF">A2730_00350</name>
</gene>
<dbReference type="InterPro" id="IPR039247">
    <property type="entry name" value="KhpB"/>
</dbReference>
<reference evidence="2 3" key="1">
    <citation type="journal article" date="2016" name="Nat. Commun.">
        <title>Thousands of microbial genomes shed light on interconnected biogeochemical processes in an aquifer system.</title>
        <authorList>
            <person name="Anantharaman K."/>
            <person name="Brown C.T."/>
            <person name="Hug L.A."/>
            <person name="Sharon I."/>
            <person name="Castelle C.J."/>
            <person name="Probst A.J."/>
            <person name="Thomas B.C."/>
            <person name="Singh A."/>
            <person name="Wilkins M.J."/>
            <person name="Karaoz U."/>
            <person name="Brodie E.L."/>
            <person name="Williams K.H."/>
            <person name="Hubbard S.S."/>
            <person name="Banfield J.F."/>
        </authorList>
    </citation>
    <scope>NUCLEOTIDE SEQUENCE [LARGE SCALE GENOMIC DNA]</scope>
</reference>
<dbReference type="InterPro" id="IPR001374">
    <property type="entry name" value="R3H_dom"/>
</dbReference>
<sequence>MNQSQINIIKEKVEEMLQKMTVSSFVVTVNLSAIPQENKEVQDKKDDLLLDVPSVNEAPSMYLVTVDITLDDPQMLIGQGGQTLFELQRVLRILLNKKLENNFHLNVDINDYKKKKIEYLKGLARSLADEVAITKEKKILPPMSAYERRIIHTELSGRQDIITESQGEGFDRRVVISPVI</sequence>
<dbReference type="AlphaFoldDB" id="A0A1G2HMW0"/>
<dbReference type="PANTHER" id="PTHR35800:SF1">
    <property type="entry name" value="RNA-BINDING PROTEIN KHPB"/>
    <property type="match status" value="1"/>
</dbReference>
<dbReference type="GO" id="GO:0003723">
    <property type="term" value="F:RNA binding"/>
    <property type="evidence" value="ECO:0007669"/>
    <property type="project" value="InterPro"/>
</dbReference>
<comment type="caution">
    <text evidence="2">The sequence shown here is derived from an EMBL/GenBank/DDBJ whole genome shotgun (WGS) entry which is preliminary data.</text>
</comment>
<proteinExistence type="predicted"/>
<dbReference type="Gene3D" id="3.30.1370.50">
    <property type="entry name" value="R3H-like domain"/>
    <property type="match status" value="1"/>
</dbReference>
<protein>
    <recommendedName>
        <fullName evidence="1">R3H domain-containing protein</fullName>
    </recommendedName>
</protein>
<evidence type="ECO:0000313" key="2">
    <source>
        <dbReference type="EMBL" id="OGZ63729.1"/>
    </source>
</evidence>
<evidence type="ECO:0000259" key="1">
    <source>
        <dbReference type="PROSITE" id="PS51061"/>
    </source>
</evidence>
<dbReference type="Pfam" id="PF01424">
    <property type="entry name" value="R3H"/>
    <property type="match status" value="1"/>
</dbReference>
<feature type="domain" description="R3H" evidence="1">
    <location>
        <begin position="114"/>
        <end position="180"/>
    </location>
</feature>
<dbReference type="PANTHER" id="PTHR35800">
    <property type="entry name" value="PROTEIN JAG"/>
    <property type="match status" value="1"/>
</dbReference>
<dbReference type="EMBL" id="MHOO01000011">
    <property type="protein sequence ID" value="OGZ63729.1"/>
    <property type="molecule type" value="Genomic_DNA"/>
</dbReference>